<dbReference type="RefSeq" id="WP_133676425.1">
    <property type="nucleotide sequence ID" value="NZ_SNZF01000066.1"/>
</dbReference>
<evidence type="ECO:0000313" key="2">
    <source>
        <dbReference type="Proteomes" id="UP000294958"/>
    </source>
</evidence>
<gene>
    <name evidence="1" type="ORF">DES43_1661</name>
</gene>
<reference evidence="1 2" key="1">
    <citation type="submission" date="2019-03" db="EMBL/GenBank/DDBJ databases">
        <title>Genomic Encyclopedia of Type Strains, Phase IV (KMG-IV): sequencing the most valuable type-strain genomes for metagenomic binning, comparative biology and taxonomic classification.</title>
        <authorList>
            <person name="Goeker M."/>
        </authorList>
    </citation>
    <scope>NUCLEOTIDE SEQUENCE [LARGE SCALE GENOMIC DNA]</scope>
    <source>
        <strain evidence="1 2">DSM 11603</strain>
    </source>
</reference>
<comment type="caution">
    <text evidence="1">The sequence shown here is derived from an EMBL/GenBank/DDBJ whole genome shotgun (WGS) entry which is preliminary data.</text>
</comment>
<accession>A0A4R6Y3X2</accession>
<organism evidence="1 2">
    <name type="scientific">Aquamicrobium defluvii</name>
    <dbReference type="NCBI Taxonomy" id="69279"/>
    <lineage>
        <taxon>Bacteria</taxon>
        <taxon>Pseudomonadati</taxon>
        <taxon>Pseudomonadota</taxon>
        <taxon>Alphaproteobacteria</taxon>
        <taxon>Hyphomicrobiales</taxon>
        <taxon>Phyllobacteriaceae</taxon>
        <taxon>Aquamicrobium</taxon>
    </lineage>
</organism>
<protein>
    <submittedName>
        <fullName evidence="1">Uncharacterized protein</fullName>
    </submittedName>
</protein>
<dbReference type="AlphaFoldDB" id="A0A4R6Y3X2"/>
<name>A0A4R6Y3X2_9HYPH</name>
<dbReference type="EMBL" id="SNZF01000066">
    <property type="protein sequence ID" value="TDR27764.1"/>
    <property type="molecule type" value="Genomic_DNA"/>
</dbReference>
<keyword evidence="2" id="KW-1185">Reference proteome</keyword>
<evidence type="ECO:0000313" key="1">
    <source>
        <dbReference type="EMBL" id="TDR27764.1"/>
    </source>
</evidence>
<sequence>MAKYGVRFETADGTLEDAFHVTTRKAEAVRAAKIAAKTTVCTDVVRVWVDDLCAELGIASFATRFA</sequence>
<proteinExistence type="predicted"/>
<dbReference type="Proteomes" id="UP000294958">
    <property type="component" value="Unassembled WGS sequence"/>
</dbReference>